<gene>
    <name evidence="2" type="ORF">DFR28_101971</name>
</gene>
<reference evidence="2 3" key="1">
    <citation type="submission" date="2018-06" db="EMBL/GenBank/DDBJ databases">
        <title>Genomic Encyclopedia of Type Strains, Phase IV (KMG-IV): sequencing the most valuable type-strain genomes for metagenomic binning, comparative biology and taxonomic classification.</title>
        <authorList>
            <person name="Goeker M."/>
        </authorList>
    </citation>
    <scope>NUCLEOTIDE SEQUENCE [LARGE SCALE GENOMIC DNA]</scope>
    <source>
        <strain evidence="2 3">DSM 24032</strain>
    </source>
</reference>
<proteinExistence type="predicted"/>
<name>A0A395JPL8_9GAMM</name>
<keyword evidence="3" id="KW-1185">Reference proteome</keyword>
<organism evidence="2 3">
    <name type="scientific">Arenicella xantha</name>
    <dbReference type="NCBI Taxonomy" id="644221"/>
    <lineage>
        <taxon>Bacteria</taxon>
        <taxon>Pseudomonadati</taxon>
        <taxon>Pseudomonadota</taxon>
        <taxon>Gammaproteobacteria</taxon>
        <taxon>Arenicellales</taxon>
        <taxon>Arenicellaceae</taxon>
        <taxon>Arenicella</taxon>
    </lineage>
</organism>
<protein>
    <submittedName>
        <fullName evidence="2">Uncharacterized protein DUF2798</fullName>
    </submittedName>
</protein>
<feature type="transmembrane region" description="Helical" evidence="1">
    <location>
        <begin position="19"/>
        <end position="40"/>
    </location>
</feature>
<keyword evidence="1" id="KW-1133">Transmembrane helix</keyword>
<dbReference type="Proteomes" id="UP000253083">
    <property type="component" value="Unassembled WGS sequence"/>
</dbReference>
<dbReference type="InterPro" id="IPR021529">
    <property type="entry name" value="DUF2798"/>
</dbReference>
<dbReference type="Pfam" id="PF11391">
    <property type="entry name" value="DUF2798"/>
    <property type="match status" value="1"/>
</dbReference>
<evidence type="ECO:0000313" key="3">
    <source>
        <dbReference type="Proteomes" id="UP000253083"/>
    </source>
</evidence>
<feature type="transmembrane region" description="Helical" evidence="1">
    <location>
        <begin position="92"/>
        <end position="115"/>
    </location>
</feature>
<comment type="caution">
    <text evidence="2">The sequence shown here is derived from an EMBL/GenBank/DDBJ whole genome shotgun (WGS) entry which is preliminary data.</text>
</comment>
<feature type="transmembrane region" description="Helical" evidence="1">
    <location>
        <begin position="127"/>
        <end position="149"/>
    </location>
</feature>
<keyword evidence="1" id="KW-0472">Membrane</keyword>
<sequence length="159" mass="17111">MSAALVGTNSPKRPLYQKILVIAGMMSLVGGTLTGIMTYVNVGVRESFWSDWLSSFAIAVPIMAPAGLLFMTLTGKFLLQVMPNGHKTLHQIITGLLMAFFMESILAVSTTANLLGFTDIVAFVSAWQQAFSAGLPFGLCMALLMSLALKPKLDRFMAS</sequence>
<dbReference type="RefSeq" id="WP_113953139.1">
    <property type="nucleotide sequence ID" value="NZ_QNRT01000001.1"/>
</dbReference>
<evidence type="ECO:0000256" key="1">
    <source>
        <dbReference type="SAM" id="Phobius"/>
    </source>
</evidence>
<evidence type="ECO:0000313" key="2">
    <source>
        <dbReference type="EMBL" id="RBP53584.1"/>
    </source>
</evidence>
<dbReference type="OrthoDB" id="8481133at2"/>
<accession>A0A395JPL8</accession>
<dbReference type="InParanoid" id="A0A395JPL8"/>
<keyword evidence="1" id="KW-0812">Transmembrane</keyword>
<feature type="transmembrane region" description="Helical" evidence="1">
    <location>
        <begin position="52"/>
        <end position="71"/>
    </location>
</feature>
<dbReference type="AlphaFoldDB" id="A0A395JPL8"/>
<dbReference type="EMBL" id="QNRT01000001">
    <property type="protein sequence ID" value="RBP53584.1"/>
    <property type="molecule type" value="Genomic_DNA"/>
</dbReference>